<reference evidence="5" key="1">
    <citation type="journal article" date="2014" name="Int. J. Syst. Evol. Microbiol.">
        <title>Complete genome sequence of Corynebacterium casei LMG S-19264T (=DSM 44701T), isolated from a smear-ripened cheese.</title>
        <authorList>
            <consortium name="US DOE Joint Genome Institute (JGI-PGF)"/>
            <person name="Walter F."/>
            <person name="Albersmeier A."/>
            <person name="Kalinowski J."/>
            <person name="Ruckert C."/>
        </authorList>
    </citation>
    <scope>NUCLEOTIDE SEQUENCE</scope>
    <source>
        <strain evidence="5">CGMCC 4.7201</strain>
    </source>
</reference>
<feature type="chain" id="PRO_5036849091" evidence="2">
    <location>
        <begin position="28"/>
        <end position="1094"/>
    </location>
</feature>
<dbReference type="Gene3D" id="1.20.1050.60">
    <property type="entry name" value="alpha-1,2-mannosidase"/>
    <property type="match status" value="1"/>
</dbReference>
<dbReference type="InterPro" id="IPR041371">
    <property type="entry name" value="GH92_N"/>
</dbReference>
<dbReference type="InterPro" id="IPR050883">
    <property type="entry name" value="PNGase"/>
</dbReference>
<comment type="caution">
    <text evidence="5">The sequence shown here is derived from an EMBL/GenBank/DDBJ whole genome shotgun (WGS) entry which is preliminary data.</text>
</comment>
<feature type="domain" description="Glycosyl hydrolase family 92" evidence="3">
    <location>
        <begin position="307"/>
        <end position="784"/>
    </location>
</feature>
<dbReference type="InterPro" id="IPR012939">
    <property type="entry name" value="Glyco_hydro_92"/>
</dbReference>
<dbReference type="Gene3D" id="2.70.98.10">
    <property type="match status" value="1"/>
</dbReference>
<dbReference type="Gene3D" id="3.30.2080.10">
    <property type="entry name" value="GH92 mannosidase domain"/>
    <property type="match status" value="1"/>
</dbReference>
<sequence length="1094" mass="114606">MPFRPLSSLLAAVVTGALVTTAAPALAAPRHDDGLVDDPTAYVDPLIGTKNGGNAFPGAVLPFGMASWSPENTRGDATRTAAPGGYQYDATRIRGFSLTHMSGTGCAGGSGDIPFFPHVGDVTSSPASDTKDAVYASDFSHDDETAEPGHYKVALKSGASADLTATTRTGAARFTYPQDKPASLLIRTANSEVGSTDADIDIDPATRTVSGSVTSGNFCGYLDPEGRRSYYTLHFTAVFDRDFTATGTWQDGDLRPGTTSAKGGTGGFDNGGRPVAGKGSGGYVRFAPGKEPVNVRVGISYVSRAAAKANLEAENPGRRGFDRLVRAAHGAWRDQLAAIRVGGGTDAQRTTFYSALYHSLLHPNVISDADGRYSGSDGKVHRVSKGHRAQYGTFSGWDVYRSQVQLLTLLRPRTGSDIAQSLLNLAQQNGGIWDRWIHNAGGTHVMNGDPSAPALAGIHAFGGRDFDLDAALDSLVKAATRPTAKDLSPAGKPIMSVGQRPSLDKYLKLHYMPSVSNAWAGAAETLEMSGADYALSRLAAAAGRPRTAEEFGKRAQWWQNNFNVEADKGGGYIANRKADGSWVTGFTPATGNGFVEGTSAQYTWMVQHNPAGLFAAMGGRDKALARLDSFFHKADGSWALTGSGGDKSELDNEPSVNVPYLYDYAGRPDKAQETVRAAMKQLWTTAPGGIPGNDDLGEMSSWYVFSALGMYPQVPSRAELVLASPLFPRVHIERGSRDITVSAPAAAEDAPFVHGLRVNGRTSAKPWLPGSFLEHGGRLDYTLGTTRDPDWGGSAADAPPSFRDGEQPYQIGVGPTTATLAPGESTKVKVSTVSLNGSTGPQLRFEVRAPDGVTASPASGTVRDGTAEITLSTTAETKQGFSDAVVTVTTEGQTVRQPVALTVAEPGTLLAAFNNAGASQDSGDHDDADFDGGGWSYSRQALAAEGLTPGAARTVEGLEFTWPDSPAGRPDNAVASGQTLDLPPVTSLSFIGSASNGDSSRTAKVTYTDGSTGTADLSFTDWTIGGGGGTIQYGNLVVAKTPYRNVIGSDKDPVGTYVFATKPFHAPEGRKIASVTLPDDEQLHVFAVATGSSG</sequence>
<evidence type="ECO:0000313" key="5">
    <source>
        <dbReference type="EMBL" id="GGO80087.1"/>
    </source>
</evidence>
<evidence type="ECO:0000259" key="3">
    <source>
        <dbReference type="Pfam" id="PF07971"/>
    </source>
</evidence>
<dbReference type="Gene3D" id="1.20.1610.10">
    <property type="entry name" value="alpha-1,2-mannosidases domains"/>
    <property type="match status" value="1"/>
</dbReference>
<dbReference type="NCBIfam" id="TIGR01180">
    <property type="entry name" value="aman2_put"/>
    <property type="match status" value="1"/>
</dbReference>
<keyword evidence="6" id="KW-1185">Reference proteome</keyword>
<proteinExistence type="predicted"/>
<dbReference type="AlphaFoldDB" id="A0A917ZDZ8"/>
<dbReference type="GO" id="GO:0006516">
    <property type="term" value="P:glycoprotein catabolic process"/>
    <property type="evidence" value="ECO:0007669"/>
    <property type="project" value="TreeGrafter"/>
</dbReference>
<dbReference type="GO" id="GO:0005829">
    <property type="term" value="C:cytosol"/>
    <property type="evidence" value="ECO:0007669"/>
    <property type="project" value="TreeGrafter"/>
</dbReference>
<dbReference type="InterPro" id="IPR005887">
    <property type="entry name" value="GH92_a_mannosidase_put"/>
</dbReference>
<dbReference type="EMBL" id="BMMS01000001">
    <property type="protein sequence ID" value="GGO80087.1"/>
    <property type="molecule type" value="Genomic_DNA"/>
</dbReference>
<dbReference type="RefSeq" id="WP_189129429.1">
    <property type="nucleotide sequence ID" value="NZ_BMMS01000001.1"/>
</dbReference>
<evidence type="ECO:0000256" key="1">
    <source>
        <dbReference type="SAM" id="MobiDB-lite"/>
    </source>
</evidence>
<evidence type="ECO:0000259" key="4">
    <source>
        <dbReference type="Pfam" id="PF17678"/>
    </source>
</evidence>
<evidence type="ECO:0000313" key="6">
    <source>
        <dbReference type="Proteomes" id="UP000641932"/>
    </source>
</evidence>
<protein>
    <submittedName>
        <fullName evidence="5">Alpha-1,2-mannosidase</fullName>
    </submittedName>
</protein>
<dbReference type="Pfam" id="PF17678">
    <property type="entry name" value="Glyco_hydro_92N"/>
    <property type="match status" value="1"/>
</dbReference>
<feature type="signal peptide" evidence="2">
    <location>
        <begin position="1"/>
        <end position="27"/>
    </location>
</feature>
<dbReference type="PANTHER" id="PTHR12143">
    <property type="entry name" value="PEPTIDE N-GLYCANASE PNGASE -RELATED"/>
    <property type="match status" value="1"/>
</dbReference>
<dbReference type="InterPro" id="IPR008928">
    <property type="entry name" value="6-hairpin_glycosidase_sf"/>
</dbReference>
<gene>
    <name evidence="5" type="ORF">GCM10012280_01120</name>
</gene>
<feature type="domain" description="Glycosyl hydrolase family 92 N-terminal" evidence="4">
    <location>
        <begin position="42"/>
        <end position="300"/>
    </location>
</feature>
<dbReference type="GO" id="GO:0030246">
    <property type="term" value="F:carbohydrate binding"/>
    <property type="evidence" value="ECO:0007669"/>
    <property type="project" value="InterPro"/>
</dbReference>
<dbReference type="Proteomes" id="UP000641932">
    <property type="component" value="Unassembled WGS sequence"/>
</dbReference>
<dbReference type="SUPFAM" id="SSF48208">
    <property type="entry name" value="Six-hairpin glycosidases"/>
    <property type="match status" value="1"/>
</dbReference>
<organism evidence="5 6">
    <name type="scientific">Wenjunlia tyrosinilytica</name>
    <dbReference type="NCBI Taxonomy" id="1544741"/>
    <lineage>
        <taxon>Bacteria</taxon>
        <taxon>Bacillati</taxon>
        <taxon>Actinomycetota</taxon>
        <taxon>Actinomycetes</taxon>
        <taxon>Kitasatosporales</taxon>
        <taxon>Streptomycetaceae</taxon>
        <taxon>Wenjunlia</taxon>
    </lineage>
</organism>
<dbReference type="GO" id="GO:0000224">
    <property type="term" value="F:peptide-N4-(N-acetyl-beta-glucosaminyl)asparagine amidase activity"/>
    <property type="evidence" value="ECO:0007669"/>
    <property type="project" value="TreeGrafter"/>
</dbReference>
<reference evidence="5" key="2">
    <citation type="submission" date="2020-09" db="EMBL/GenBank/DDBJ databases">
        <authorList>
            <person name="Sun Q."/>
            <person name="Zhou Y."/>
        </authorList>
    </citation>
    <scope>NUCLEOTIDE SEQUENCE</scope>
    <source>
        <strain evidence="5">CGMCC 4.7201</strain>
    </source>
</reference>
<feature type="region of interest" description="Disordered" evidence="1">
    <location>
        <begin position="250"/>
        <end position="274"/>
    </location>
</feature>
<dbReference type="GO" id="GO:0005975">
    <property type="term" value="P:carbohydrate metabolic process"/>
    <property type="evidence" value="ECO:0007669"/>
    <property type="project" value="InterPro"/>
</dbReference>
<keyword evidence="2" id="KW-0732">Signal</keyword>
<dbReference type="PANTHER" id="PTHR12143:SF39">
    <property type="entry name" value="SECRETED PROTEIN"/>
    <property type="match status" value="1"/>
</dbReference>
<dbReference type="Pfam" id="PF07971">
    <property type="entry name" value="Glyco_hydro_92"/>
    <property type="match status" value="1"/>
</dbReference>
<accession>A0A917ZDZ8</accession>
<evidence type="ECO:0000256" key="2">
    <source>
        <dbReference type="SAM" id="SignalP"/>
    </source>
</evidence>
<name>A0A917ZDZ8_9ACTN</name>
<dbReference type="InterPro" id="IPR014718">
    <property type="entry name" value="GH-type_carb-bd"/>
</dbReference>